<feature type="transmembrane region" description="Helical" evidence="1">
    <location>
        <begin position="199"/>
        <end position="217"/>
    </location>
</feature>
<evidence type="ECO:0000313" key="2">
    <source>
        <dbReference type="EMBL" id="OSY42801.1"/>
    </source>
</evidence>
<feature type="transmembrane region" description="Helical" evidence="1">
    <location>
        <begin position="140"/>
        <end position="163"/>
    </location>
</feature>
<dbReference type="AlphaFoldDB" id="A0A1Y2N6K6"/>
<gene>
    <name evidence="2" type="ORF">BG845_01042</name>
</gene>
<evidence type="ECO:0000313" key="3">
    <source>
        <dbReference type="Proteomes" id="UP000194360"/>
    </source>
</evidence>
<feature type="transmembrane region" description="Helical" evidence="1">
    <location>
        <begin position="62"/>
        <end position="83"/>
    </location>
</feature>
<keyword evidence="1" id="KW-0472">Membrane</keyword>
<keyword evidence="3" id="KW-1185">Reference proteome</keyword>
<dbReference type="STRING" id="2074.BG845_01042"/>
<dbReference type="OrthoDB" id="8224664at2"/>
<feature type="transmembrane region" description="Helical" evidence="1">
    <location>
        <begin position="175"/>
        <end position="193"/>
    </location>
</feature>
<accession>A0A1Y2N6K6</accession>
<keyword evidence="1" id="KW-0812">Transmembrane</keyword>
<organism evidence="2 3">
    <name type="scientific">Pseudonocardia autotrophica</name>
    <name type="common">Amycolata autotrophica</name>
    <name type="synonym">Nocardia autotrophica</name>
    <dbReference type="NCBI Taxonomy" id="2074"/>
    <lineage>
        <taxon>Bacteria</taxon>
        <taxon>Bacillati</taxon>
        <taxon>Actinomycetota</taxon>
        <taxon>Actinomycetes</taxon>
        <taxon>Pseudonocardiales</taxon>
        <taxon>Pseudonocardiaceae</taxon>
        <taxon>Pseudonocardia</taxon>
    </lineage>
</organism>
<proteinExistence type="predicted"/>
<comment type="caution">
    <text evidence="2">The sequence shown here is derived from an EMBL/GenBank/DDBJ whole genome shotgun (WGS) entry which is preliminary data.</text>
</comment>
<name>A0A1Y2N6K6_PSEAH</name>
<feature type="transmembrane region" description="Helical" evidence="1">
    <location>
        <begin position="95"/>
        <end position="120"/>
    </location>
</feature>
<dbReference type="Proteomes" id="UP000194360">
    <property type="component" value="Unassembled WGS sequence"/>
</dbReference>
<dbReference type="RefSeq" id="WP_085911365.1">
    <property type="nucleotide sequence ID" value="NZ_AP018920.1"/>
</dbReference>
<evidence type="ECO:0008006" key="4">
    <source>
        <dbReference type="Google" id="ProtNLM"/>
    </source>
</evidence>
<feature type="transmembrane region" description="Helical" evidence="1">
    <location>
        <begin position="20"/>
        <end position="42"/>
    </location>
</feature>
<dbReference type="EMBL" id="MIGB01000004">
    <property type="protein sequence ID" value="OSY42801.1"/>
    <property type="molecule type" value="Genomic_DNA"/>
</dbReference>
<protein>
    <recommendedName>
        <fullName evidence="4">DUF4386 family protein</fullName>
    </recommendedName>
</protein>
<keyword evidence="1" id="KW-1133">Transmembrane helix</keyword>
<evidence type="ECO:0000256" key="1">
    <source>
        <dbReference type="SAM" id="Phobius"/>
    </source>
</evidence>
<reference evidence="2 3" key="1">
    <citation type="submission" date="2016-09" db="EMBL/GenBank/DDBJ databases">
        <title>Pseudonocardia autotrophica DSM535, a candidate organism with high potential of specific P450 cytochromes.</title>
        <authorList>
            <person name="Grumaz C."/>
            <person name="Vainshtein Y."/>
            <person name="Kirstahler P."/>
            <person name="Sohn K."/>
        </authorList>
    </citation>
    <scope>NUCLEOTIDE SEQUENCE [LARGE SCALE GENOMIC DNA]</scope>
    <source>
        <strain evidence="2 3">DSM 535</strain>
    </source>
</reference>
<sequence length="224" mass="21861">MTGTTGVTPTTRLPGTPPAAARSAAAALVVAGLSFALLPPLFPHDSAEPGLVGAAATATTAWTVSHLFGMLALIALPLGVYGIRGLLGGSAGPAVLLTTAGCGLALPYYGAETFGAAAVAELALATGDVSLLSGVEAIRWGALPATFLATGMLVLAAAGVLIAVGVRGGGALPSWAGVPLAAGLVLFVPQFFAPPAVRVLHGVLLAAGCILLAVTALRPSGTRR</sequence>